<evidence type="ECO:0000256" key="1">
    <source>
        <dbReference type="ARBA" id="ARBA00022603"/>
    </source>
</evidence>
<dbReference type="PANTHER" id="PTHR43397:SF1">
    <property type="entry name" value="ERGOTHIONEINE BIOSYNTHESIS PROTEIN 1"/>
    <property type="match status" value="1"/>
</dbReference>
<gene>
    <name evidence="4" type="ORF">ABIE13_004301</name>
</gene>
<dbReference type="InterPro" id="IPR029063">
    <property type="entry name" value="SAM-dependent_MTases_sf"/>
</dbReference>
<keyword evidence="1 4" id="KW-0489">Methyltransferase</keyword>
<dbReference type="Gene3D" id="3.40.50.150">
    <property type="entry name" value="Vaccinia Virus protein VP39"/>
    <property type="match status" value="1"/>
</dbReference>
<dbReference type="InterPro" id="IPR035094">
    <property type="entry name" value="EgtD"/>
</dbReference>
<keyword evidence="5" id="KW-1185">Reference proteome</keyword>
<dbReference type="PIRSF" id="PIRSF018005">
    <property type="entry name" value="UCP018005"/>
    <property type="match status" value="1"/>
</dbReference>
<dbReference type="PANTHER" id="PTHR43397">
    <property type="entry name" value="ERGOTHIONEINE BIOSYNTHESIS PROTEIN 1"/>
    <property type="match status" value="1"/>
</dbReference>
<evidence type="ECO:0000313" key="5">
    <source>
        <dbReference type="Proteomes" id="UP001549320"/>
    </source>
</evidence>
<accession>A0ABV2QF47</accession>
<dbReference type="Pfam" id="PF10017">
    <property type="entry name" value="Methyltransf_33"/>
    <property type="match status" value="1"/>
</dbReference>
<evidence type="ECO:0000256" key="2">
    <source>
        <dbReference type="ARBA" id="ARBA00022679"/>
    </source>
</evidence>
<dbReference type="InterPro" id="IPR019257">
    <property type="entry name" value="MeTrfase_dom"/>
</dbReference>
<dbReference type="NCBIfam" id="TIGR03438">
    <property type="entry name" value="egtD_ergothio"/>
    <property type="match status" value="1"/>
</dbReference>
<dbReference type="EMBL" id="JBEPSH010000008">
    <property type="protein sequence ID" value="MET4579178.1"/>
    <property type="molecule type" value="Genomic_DNA"/>
</dbReference>
<dbReference type="InterPro" id="IPR017804">
    <property type="entry name" value="MeTrfase_EgtD-like"/>
</dbReference>
<dbReference type="InterPro" id="IPR051128">
    <property type="entry name" value="EgtD_Methyltrsf_superfamily"/>
</dbReference>
<dbReference type="EC" id="2.1.1.44" evidence="4"/>
<reference evidence="4 5" key="1">
    <citation type="submission" date="2024-06" db="EMBL/GenBank/DDBJ databases">
        <title>Sorghum-associated microbial communities from plants grown in Nebraska, USA.</title>
        <authorList>
            <person name="Schachtman D."/>
        </authorList>
    </citation>
    <scope>NUCLEOTIDE SEQUENCE [LARGE SCALE GENOMIC DNA]</scope>
    <source>
        <strain evidence="4 5">2709</strain>
    </source>
</reference>
<protein>
    <submittedName>
        <fullName evidence="4">L-histidine N-alpha-methyltransferase</fullName>
        <ecNumber evidence="4">2.1.1.44</ecNumber>
    </submittedName>
</protein>
<dbReference type="GO" id="GO:0032259">
    <property type="term" value="P:methylation"/>
    <property type="evidence" value="ECO:0007669"/>
    <property type="project" value="UniProtKB-KW"/>
</dbReference>
<proteinExistence type="predicted"/>
<keyword evidence="2 4" id="KW-0808">Transferase</keyword>
<evidence type="ECO:0000313" key="4">
    <source>
        <dbReference type="EMBL" id="MET4579178.1"/>
    </source>
</evidence>
<comment type="caution">
    <text evidence="4">The sequence shown here is derived from an EMBL/GenBank/DDBJ whole genome shotgun (WGS) entry which is preliminary data.</text>
</comment>
<organism evidence="4 5">
    <name type="scientific">Ottowia thiooxydans</name>
    <dbReference type="NCBI Taxonomy" id="219182"/>
    <lineage>
        <taxon>Bacteria</taxon>
        <taxon>Pseudomonadati</taxon>
        <taxon>Pseudomonadota</taxon>
        <taxon>Betaproteobacteria</taxon>
        <taxon>Burkholderiales</taxon>
        <taxon>Comamonadaceae</taxon>
        <taxon>Ottowia</taxon>
    </lineage>
</organism>
<dbReference type="Proteomes" id="UP001549320">
    <property type="component" value="Unassembled WGS sequence"/>
</dbReference>
<dbReference type="GO" id="GO:0052706">
    <property type="term" value="F:L-histidine N(alpha)-methyltransferase activity"/>
    <property type="evidence" value="ECO:0007669"/>
    <property type="project" value="UniProtKB-EC"/>
</dbReference>
<name>A0ABV2QF47_9BURK</name>
<dbReference type="SUPFAM" id="SSF53335">
    <property type="entry name" value="S-adenosyl-L-methionine-dependent methyltransferases"/>
    <property type="match status" value="1"/>
</dbReference>
<sequence length="313" mass="35201">MILLRAAQALLMQHEDIIQGLMQPVAQISPKYFYDQLGSKLFEAITNQPEYYPTRTERILLEQRAEDIKRAIGTTHTVIEPGAGNGEKAQILCDILKPQCFVGVDISAEILQEGVARLRHADPNLDARAVIADLTSRVQLPDEIPRERRLVFYPGSSIGNFDPPQALEWLRQARAWIDSSGGLLIGIDLPKEVDVLEAAYDDADGITARFNRNILSHVNRLIGSDFDPSEWSHQAFFNPVASRIEMHLQADTSQSVHWAGGGRDFVCGERIHTENSYKYPLQVFAGMLRQAGFARVQSWTDERGWYALLYAQP</sequence>
<evidence type="ECO:0000259" key="3">
    <source>
        <dbReference type="Pfam" id="PF10017"/>
    </source>
</evidence>
<feature type="domain" description="Histidine-specific methyltransferase SAM-dependent" evidence="3">
    <location>
        <begin position="15"/>
        <end position="312"/>
    </location>
</feature>